<dbReference type="HOGENOM" id="CLU_968833_0_0_9"/>
<name>G9XIC5_DESHA</name>
<dbReference type="Proteomes" id="UP000004416">
    <property type="component" value="Unassembled WGS sequence"/>
</dbReference>
<sequence length="287" mass="30241">MVIEIFGNNHIEHGHSQGGIGAGAEAQMNIRPAGQPVDPGIDHDQAGAPLHQIDHRMPEEAVAVGFQRRLAPENQNLRHLIFRIIIAPGQAAGIIDLRISYAQHIGRSGQARNIAGITGLGVGVVGSAQHHGTIRIESTALPSGAGKENNAFTTILGGDLTVVLFNNVDGLIPGTAFPFIRLTPVLAFPLHGVGDPAFVVNIVFQADTADAKASLGDRVVFIPLHPDELVVLGVEFKPAAHRMAARRGPDGGPGDGQPVLLIAPRFTKVVNCGKGIQFYRAHDSCTS</sequence>
<organism evidence="1 2">
    <name type="scientific">Desulfitobacterium hafniense DP7</name>
    <dbReference type="NCBI Taxonomy" id="537010"/>
    <lineage>
        <taxon>Bacteria</taxon>
        <taxon>Bacillati</taxon>
        <taxon>Bacillota</taxon>
        <taxon>Clostridia</taxon>
        <taxon>Eubacteriales</taxon>
        <taxon>Desulfitobacteriaceae</taxon>
        <taxon>Desulfitobacterium</taxon>
    </lineage>
</organism>
<evidence type="ECO:0000313" key="2">
    <source>
        <dbReference type="Proteomes" id="UP000004416"/>
    </source>
</evidence>
<protein>
    <submittedName>
        <fullName evidence="1">Uncharacterized protein</fullName>
    </submittedName>
</protein>
<evidence type="ECO:0000313" key="1">
    <source>
        <dbReference type="EMBL" id="EHL08607.1"/>
    </source>
</evidence>
<proteinExistence type="predicted"/>
<accession>G9XIC5</accession>
<gene>
    <name evidence="1" type="ORF">HMPREF0322_00700</name>
</gene>
<dbReference type="AlphaFoldDB" id="G9XIC5"/>
<reference evidence="1 2" key="1">
    <citation type="submission" date="2011-08" db="EMBL/GenBank/DDBJ databases">
        <authorList>
            <person name="Weinstock G."/>
            <person name="Sodergren E."/>
            <person name="Clifton S."/>
            <person name="Fulton L."/>
            <person name="Fulton B."/>
            <person name="Courtney L."/>
            <person name="Fronick C."/>
            <person name="Harrison M."/>
            <person name="Strong C."/>
            <person name="Farmer C."/>
            <person name="Delahaunty K."/>
            <person name="Markovic C."/>
            <person name="Hall O."/>
            <person name="Minx P."/>
            <person name="Tomlinson C."/>
            <person name="Mitreva M."/>
            <person name="Hou S."/>
            <person name="Chen J."/>
            <person name="Wollam A."/>
            <person name="Pepin K.H."/>
            <person name="Johnson M."/>
            <person name="Bhonagiri V."/>
            <person name="Zhang X."/>
            <person name="Suruliraj S."/>
            <person name="Warren W."/>
            <person name="Chinwalla A."/>
            <person name="Mardis E.R."/>
            <person name="Wilson R.K."/>
        </authorList>
    </citation>
    <scope>NUCLEOTIDE SEQUENCE [LARGE SCALE GENOMIC DNA]</scope>
    <source>
        <strain evidence="1 2">DP7</strain>
    </source>
</reference>
<dbReference type="EMBL" id="AFZX01000019">
    <property type="protein sequence ID" value="EHL08607.1"/>
    <property type="molecule type" value="Genomic_DNA"/>
</dbReference>
<comment type="caution">
    <text evidence="1">The sequence shown here is derived from an EMBL/GenBank/DDBJ whole genome shotgun (WGS) entry which is preliminary data.</text>
</comment>